<dbReference type="PANTHER" id="PTHR31143">
    <property type="match status" value="1"/>
</dbReference>
<dbReference type="PROSITE" id="PS51186">
    <property type="entry name" value="GNAT"/>
    <property type="match status" value="1"/>
</dbReference>
<proteinExistence type="predicted"/>
<dbReference type="PANTHER" id="PTHR31143:SF2">
    <property type="entry name" value="FR47-LIKE DOMAIN-CONTAINING PROTEIN-RELATED"/>
    <property type="match status" value="1"/>
</dbReference>
<dbReference type="Pfam" id="PF12746">
    <property type="entry name" value="GNAT_acetyltran"/>
    <property type="match status" value="1"/>
</dbReference>
<dbReference type="RefSeq" id="WP_336586329.1">
    <property type="nucleotide sequence ID" value="NZ_JBBAXC010000005.1"/>
</dbReference>
<dbReference type="SUPFAM" id="SSF55729">
    <property type="entry name" value="Acyl-CoA N-acyltransferases (Nat)"/>
    <property type="match status" value="1"/>
</dbReference>
<keyword evidence="2" id="KW-0808">Transferase</keyword>
<reference evidence="2 3" key="1">
    <citation type="journal article" date="2018" name="J. Microbiol.">
        <title>Bacillus spongiae sp. nov., isolated from sponge of Jeju Island.</title>
        <authorList>
            <person name="Lee G.E."/>
            <person name="Im W.T."/>
            <person name="Park J.S."/>
        </authorList>
    </citation>
    <scope>NUCLEOTIDE SEQUENCE [LARGE SCALE GENOMIC DNA]</scope>
    <source>
        <strain evidence="2 3">135PIL107-10</strain>
    </source>
</reference>
<evidence type="ECO:0000313" key="3">
    <source>
        <dbReference type="Proteomes" id="UP001312865"/>
    </source>
</evidence>
<evidence type="ECO:0000313" key="2">
    <source>
        <dbReference type="EMBL" id="MEI5906887.1"/>
    </source>
</evidence>
<dbReference type="EMBL" id="JBBAXC010000005">
    <property type="protein sequence ID" value="MEI5906887.1"/>
    <property type="molecule type" value="Genomic_DNA"/>
</dbReference>
<comment type="caution">
    <text evidence="2">The sequence shown here is derived from an EMBL/GenBank/DDBJ whole genome shotgun (WGS) entry which is preliminary data.</text>
</comment>
<sequence>MIYELNKFQFSNVSHLLTSRFVNIEIKGVLQGYNPGWVFVDNILNPNTAMVWSKSIAGFYFIGHENNLKFNERIDQFIDSEITPRVREVGINHFEFSGTSARWDATFNRIFKKRNLVQSKQFTYKYKCIEDAVLESHKMQDEFDLVKIDHQFLQRKFKNIGFINSLIVDWWDSLEDFVHHGVGYCVIENDLIVSCCISSCVTNNSMGSHTVTLKEYRKKGFAKRLVNELLKYCKDNKLEPYWDCMEENLGSRMLAESCGYKKEFEYNLYRFDL</sequence>
<dbReference type="EC" id="2.3.1.-" evidence="2"/>
<keyword evidence="2" id="KW-0012">Acyltransferase</keyword>
<accession>A0ABU8HC86</accession>
<gene>
    <name evidence="2" type="ORF">WAK64_07420</name>
</gene>
<dbReference type="InterPro" id="IPR016181">
    <property type="entry name" value="Acyl_CoA_acyltransferase"/>
</dbReference>
<organism evidence="2 3">
    <name type="scientific">Bacillus spongiae</name>
    <dbReference type="NCBI Taxonomy" id="2683610"/>
    <lineage>
        <taxon>Bacteria</taxon>
        <taxon>Bacillati</taxon>
        <taxon>Bacillota</taxon>
        <taxon>Bacilli</taxon>
        <taxon>Bacillales</taxon>
        <taxon>Bacillaceae</taxon>
        <taxon>Bacillus</taxon>
    </lineage>
</organism>
<dbReference type="InterPro" id="IPR027365">
    <property type="entry name" value="GNAT_acetyltra_YdfB-like"/>
</dbReference>
<evidence type="ECO:0000259" key="1">
    <source>
        <dbReference type="PROSITE" id="PS51186"/>
    </source>
</evidence>
<name>A0ABU8HC86_9BACI</name>
<feature type="domain" description="N-acetyltransferase" evidence="1">
    <location>
        <begin position="132"/>
        <end position="273"/>
    </location>
</feature>
<dbReference type="Proteomes" id="UP001312865">
    <property type="component" value="Unassembled WGS sequence"/>
</dbReference>
<dbReference type="Gene3D" id="3.40.630.30">
    <property type="match status" value="1"/>
</dbReference>
<keyword evidence="3" id="KW-1185">Reference proteome</keyword>
<protein>
    <submittedName>
        <fullName evidence="2">GNAT family N-acetyltransferase</fullName>
        <ecNumber evidence="2">2.3.1.-</ecNumber>
    </submittedName>
</protein>
<dbReference type="GO" id="GO:0016746">
    <property type="term" value="F:acyltransferase activity"/>
    <property type="evidence" value="ECO:0007669"/>
    <property type="project" value="UniProtKB-KW"/>
</dbReference>
<dbReference type="InterPro" id="IPR000182">
    <property type="entry name" value="GNAT_dom"/>
</dbReference>